<gene>
    <name evidence="1" type="ORF">JCM19235_6675</name>
</gene>
<keyword evidence="1" id="KW-0067">ATP-binding</keyword>
<name>A0A090SF52_9VIBR</name>
<sequence>MTPTNFKRWQKHLSKWPIAYLKGDEELGSQSENPKLIAWLEQQLDQLIATGLSKKAIQEKSSMSQITLA</sequence>
<dbReference type="EMBL" id="BBMR01000002">
    <property type="protein sequence ID" value="GAL18122.1"/>
    <property type="molecule type" value="Genomic_DNA"/>
</dbReference>
<proteinExistence type="predicted"/>
<comment type="caution">
    <text evidence="1">The sequence shown here is derived from an EMBL/GenBank/DDBJ whole genome shotgun (WGS) entry which is preliminary data.</text>
</comment>
<dbReference type="STRING" id="990268.JCM19235_6675"/>
<evidence type="ECO:0000313" key="1">
    <source>
        <dbReference type="EMBL" id="GAL18122.1"/>
    </source>
</evidence>
<keyword evidence="1" id="KW-0378">Hydrolase</keyword>
<organism evidence="1 2">
    <name type="scientific">Vibrio maritimus</name>
    <dbReference type="NCBI Taxonomy" id="990268"/>
    <lineage>
        <taxon>Bacteria</taxon>
        <taxon>Pseudomonadati</taxon>
        <taxon>Pseudomonadota</taxon>
        <taxon>Gammaproteobacteria</taxon>
        <taxon>Vibrionales</taxon>
        <taxon>Vibrionaceae</taxon>
        <taxon>Vibrio</taxon>
    </lineage>
</organism>
<reference evidence="1 2" key="1">
    <citation type="submission" date="2014-09" db="EMBL/GenBank/DDBJ databases">
        <title>Vibrio maritimus JCM 19235. (C45) whole genome shotgun sequence.</title>
        <authorList>
            <person name="Sawabe T."/>
            <person name="Meirelles P."/>
            <person name="Nakanishi M."/>
            <person name="Sayaka M."/>
            <person name="Hattori M."/>
            <person name="Ohkuma M."/>
        </authorList>
    </citation>
    <scope>NUCLEOTIDE SEQUENCE [LARGE SCALE GENOMIC DNA]</scope>
    <source>
        <strain evidence="2">JCM19235</strain>
    </source>
</reference>
<evidence type="ECO:0000313" key="2">
    <source>
        <dbReference type="Proteomes" id="UP000029228"/>
    </source>
</evidence>
<dbReference type="AlphaFoldDB" id="A0A090SF52"/>
<keyword evidence="2" id="KW-1185">Reference proteome</keyword>
<keyword evidence="1" id="KW-0547">Nucleotide-binding</keyword>
<dbReference type="GO" id="GO:0004386">
    <property type="term" value="F:helicase activity"/>
    <property type="evidence" value="ECO:0007669"/>
    <property type="project" value="UniProtKB-KW"/>
</dbReference>
<keyword evidence="1" id="KW-0347">Helicase</keyword>
<accession>A0A090SF52</accession>
<dbReference type="Proteomes" id="UP000029228">
    <property type="component" value="Unassembled WGS sequence"/>
</dbReference>
<reference evidence="1 2" key="2">
    <citation type="submission" date="2014-09" db="EMBL/GenBank/DDBJ databases">
        <authorList>
            <consortium name="NBRP consortium"/>
            <person name="Sawabe T."/>
            <person name="Meirelles P."/>
            <person name="Nakanishi M."/>
            <person name="Sayaka M."/>
            <person name="Hattori M."/>
            <person name="Ohkuma M."/>
        </authorList>
    </citation>
    <scope>NUCLEOTIDE SEQUENCE [LARGE SCALE GENOMIC DNA]</scope>
    <source>
        <strain evidence="2">JCM19235</strain>
    </source>
</reference>
<protein>
    <submittedName>
        <fullName evidence="1">DNA helicase IV</fullName>
    </submittedName>
</protein>